<evidence type="ECO:0000256" key="8">
    <source>
        <dbReference type="PROSITE-ProRule" id="PRU01360"/>
    </source>
</evidence>
<evidence type="ECO:0000259" key="10">
    <source>
        <dbReference type="Pfam" id="PF07715"/>
    </source>
</evidence>
<dbReference type="Gene3D" id="2.170.130.10">
    <property type="entry name" value="TonB-dependent receptor, plug domain"/>
    <property type="match status" value="1"/>
</dbReference>
<dbReference type="GO" id="GO:0009279">
    <property type="term" value="C:cell outer membrane"/>
    <property type="evidence" value="ECO:0007669"/>
    <property type="project" value="UniProtKB-SubCell"/>
</dbReference>
<keyword evidence="4 8" id="KW-0812">Transmembrane</keyword>
<comment type="subcellular location">
    <subcellularLocation>
        <location evidence="1 8">Cell outer membrane</location>
        <topology evidence="1 8">Multi-pass membrane protein</topology>
    </subcellularLocation>
</comment>
<dbReference type="GO" id="GO:0015344">
    <property type="term" value="F:siderophore uptake transmembrane transporter activity"/>
    <property type="evidence" value="ECO:0007669"/>
    <property type="project" value="TreeGrafter"/>
</dbReference>
<dbReference type="SUPFAM" id="SSF56935">
    <property type="entry name" value="Porins"/>
    <property type="match status" value="1"/>
</dbReference>
<name>A0A2K8KMB9_9GAMM</name>
<dbReference type="AlphaFoldDB" id="A0A2K8KMB9"/>
<evidence type="ECO:0000313" key="12">
    <source>
        <dbReference type="Proteomes" id="UP000229757"/>
    </source>
</evidence>
<keyword evidence="2 8" id="KW-0813">Transport</keyword>
<dbReference type="PROSITE" id="PS52016">
    <property type="entry name" value="TONB_DEPENDENT_REC_3"/>
    <property type="match status" value="1"/>
</dbReference>
<dbReference type="PANTHER" id="PTHR30069">
    <property type="entry name" value="TONB-DEPENDENT OUTER MEMBRANE RECEPTOR"/>
    <property type="match status" value="1"/>
</dbReference>
<comment type="similarity">
    <text evidence="8">Belongs to the TonB-dependent receptor family.</text>
</comment>
<protein>
    <submittedName>
        <fullName evidence="11">TonB-dependent receptor</fullName>
    </submittedName>
</protein>
<evidence type="ECO:0000256" key="4">
    <source>
        <dbReference type="ARBA" id="ARBA00022692"/>
    </source>
</evidence>
<evidence type="ECO:0000256" key="3">
    <source>
        <dbReference type="ARBA" id="ARBA00022452"/>
    </source>
</evidence>
<dbReference type="Pfam" id="PF07715">
    <property type="entry name" value="Plug"/>
    <property type="match status" value="1"/>
</dbReference>
<sequence>MSFRQSCSVSLWSVIFCLFVTTPSAEDLVDASVGAQTDAAQPTANILPTLYSAITPAFSTQPEFSTAQVTVIDASQFAASALSVADVIERAPSVQLQQTGATGSYASVSVRGAPSAQTQIYLDGVLQSNVGGEGGFLQQMSLADVERIEVYSGSTPTQFAQGSPGGAINIVRRTARQNRTKILLETGSFGHRRGLVTSDLLVANLAVTGFVEGLAVDNDFTYSNDGGTAQYSGDDEWQTRNNAQFESWSGGLTGTINQAKSSYFVNLSAHDQQKNLPHWANLTSADSYYQQGKQALQLGINLSDWLWHQDSSLRFNISEDLGHFSDPANGLGSFVSDSRDRLLSRQLAQTFVLPLSWGLLTLNNQLDQAQFVIEQQSVTQVDAERLSGAHSLGADWFVAAFTTLTGSLRYATFSDSSDDTEAAGSRFSGQAGIGYQRGEHRVQVNLQSSERLPNLIERFGNLGSFKGNADLAAESALSGDINYQWQGAAYQFNATAFARQSDNTIAPVFNSQGVGRYINIDESIFYGLEWQVEAPLGALQLSSSGSWQRGWASSLLKVYDQKQVPGFYPLSVRHQLSGTPLPGLTWQSSYIYQAGLYFDRANSTMATAKHQFNSALSGRKNNWQGTLAVENLLNRYQVDYSNSPLPGRKIYLSLVYFFGENI</sequence>
<evidence type="ECO:0000313" key="11">
    <source>
        <dbReference type="EMBL" id="ATX75988.1"/>
    </source>
</evidence>
<dbReference type="GO" id="GO:0044718">
    <property type="term" value="P:siderophore transmembrane transport"/>
    <property type="evidence" value="ECO:0007669"/>
    <property type="project" value="TreeGrafter"/>
</dbReference>
<dbReference type="RefSeq" id="WP_100256362.1">
    <property type="nucleotide sequence ID" value="NZ_CP011797.1"/>
</dbReference>
<evidence type="ECO:0000256" key="6">
    <source>
        <dbReference type="ARBA" id="ARBA00023136"/>
    </source>
</evidence>
<keyword evidence="3 8" id="KW-1134">Transmembrane beta strand</keyword>
<dbReference type="OrthoDB" id="9764669at2"/>
<dbReference type="Proteomes" id="UP000229757">
    <property type="component" value="Chromosome"/>
</dbReference>
<feature type="chain" id="PRO_5014700762" evidence="9">
    <location>
        <begin position="26"/>
        <end position="662"/>
    </location>
</feature>
<evidence type="ECO:0000256" key="7">
    <source>
        <dbReference type="ARBA" id="ARBA00023237"/>
    </source>
</evidence>
<keyword evidence="6 8" id="KW-0472">Membrane</keyword>
<keyword evidence="5 9" id="KW-0732">Signal</keyword>
<evidence type="ECO:0000256" key="5">
    <source>
        <dbReference type="ARBA" id="ARBA00022729"/>
    </source>
</evidence>
<feature type="domain" description="TonB-dependent receptor plug" evidence="10">
    <location>
        <begin position="65"/>
        <end position="167"/>
    </location>
</feature>
<keyword evidence="11" id="KW-0675">Receptor</keyword>
<accession>A0A2K8KMB9</accession>
<evidence type="ECO:0000256" key="2">
    <source>
        <dbReference type="ARBA" id="ARBA00022448"/>
    </source>
</evidence>
<organism evidence="11 12">
    <name type="scientific">Reinekea forsetii</name>
    <dbReference type="NCBI Taxonomy" id="1336806"/>
    <lineage>
        <taxon>Bacteria</taxon>
        <taxon>Pseudomonadati</taxon>
        <taxon>Pseudomonadota</taxon>
        <taxon>Gammaproteobacteria</taxon>
        <taxon>Oceanospirillales</taxon>
        <taxon>Saccharospirillaceae</taxon>
        <taxon>Reinekea</taxon>
    </lineage>
</organism>
<feature type="signal peptide" evidence="9">
    <location>
        <begin position="1"/>
        <end position="25"/>
    </location>
</feature>
<keyword evidence="12" id="KW-1185">Reference proteome</keyword>
<keyword evidence="7 8" id="KW-0998">Cell outer membrane</keyword>
<dbReference type="KEGG" id="rfo:REIFOR_00820"/>
<dbReference type="InterPro" id="IPR036942">
    <property type="entry name" value="Beta-barrel_TonB_sf"/>
</dbReference>
<dbReference type="InterPro" id="IPR012910">
    <property type="entry name" value="Plug_dom"/>
</dbReference>
<evidence type="ECO:0000256" key="9">
    <source>
        <dbReference type="SAM" id="SignalP"/>
    </source>
</evidence>
<gene>
    <name evidence="11" type="ORF">REIFOR_00820</name>
</gene>
<dbReference type="InterPro" id="IPR037066">
    <property type="entry name" value="Plug_dom_sf"/>
</dbReference>
<proteinExistence type="inferred from homology"/>
<dbReference type="EMBL" id="CP011797">
    <property type="protein sequence ID" value="ATX75988.1"/>
    <property type="molecule type" value="Genomic_DNA"/>
</dbReference>
<evidence type="ECO:0000256" key="1">
    <source>
        <dbReference type="ARBA" id="ARBA00004571"/>
    </source>
</evidence>
<dbReference type="Gene3D" id="2.40.170.20">
    <property type="entry name" value="TonB-dependent receptor, beta-barrel domain"/>
    <property type="match status" value="1"/>
</dbReference>
<dbReference type="PANTHER" id="PTHR30069:SF29">
    <property type="entry name" value="HEMOGLOBIN AND HEMOGLOBIN-HAPTOGLOBIN-BINDING PROTEIN 1-RELATED"/>
    <property type="match status" value="1"/>
</dbReference>
<dbReference type="InterPro" id="IPR039426">
    <property type="entry name" value="TonB-dep_rcpt-like"/>
</dbReference>
<reference evidence="11 12" key="1">
    <citation type="journal article" date="2017" name="Environ. Microbiol.">
        <title>Genomic and physiological analyses of 'Reinekea forsetii' reveal a versatile opportunistic lifestyle during spring algae blooms.</title>
        <authorList>
            <person name="Avci B."/>
            <person name="Hahnke R.L."/>
            <person name="Chafee M."/>
            <person name="Fischer T."/>
            <person name="Gruber-Vodicka H."/>
            <person name="Tegetmeyer H.E."/>
            <person name="Harder J."/>
            <person name="Fuchs B.M."/>
            <person name="Amann R.I."/>
            <person name="Teeling H."/>
        </authorList>
    </citation>
    <scope>NUCLEOTIDE SEQUENCE [LARGE SCALE GENOMIC DNA]</scope>
    <source>
        <strain evidence="11 12">Hel1_31_D35</strain>
    </source>
</reference>